<organism evidence="1 2">
    <name type="scientific">Ideonella azotifigens</name>
    <dbReference type="NCBI Taxonomy" id="513160"/>
    <lineage>
        <taxon>Bacteria</taxon>
        <taxon>Pseudomonadati</taxon>
        <taxon>Pseudomonadota</taxon>
        <taxon>Betaproteobacteria</taxon>
        <taxon>Burkholderiales</taxon>
        <taxon>Sphaerotilaceae</taxon>
        <taxon>Ideonella</taxon>
    </lineage>
</organism>
<keyword evidence="2" id="KW-1185">Reference proteome</keyword>
<reference evidence="1 2" key="1">
    <citation type="journal article" date="2019" name="Int. J. Syst. Evol. Microbiol.">
        <title>The Global Catalogue of Microorganisms (GCM) 10K type strain sequencing project: providing services to taxonomists for standard genome sequencing and annotation.</title>
        <authorList>
            <consortium name="The Broad Institute Genomics Platform"/>
            <consortium name="The Broad Institute Genome Sequencing Center for Infectious Disease"/>
            <person name="Wu L."/>
            <person name="Ma J."/>
        </authorList>
    </citation>
    <scope>NUCLEOTIDE SEQUENCE [LARGE SCALE GENOMIC DNA]</scope>
    <source>
        <strain evidence="1 2">JCM 15503</strain>
    </source>
</reference>
<dbReference type="EMBL" id="BAAAEW010000014">
    <property type="protein sequence ID" value="GAA0752600.1"/>
    <property type="molecule type" value="Genomic_DNA"/>
</dbReference>
<evidence type="ECO:0000313" key="1">
    <source>
        <dbReference type="EMBL" id="GAA0752600.1"/>
    </source>
</evidence>
<proteinExistence type="predicted"/>
<comment type="caution">
    <text evidence="1">The sequence shown here is derived from an EMBL/GenBank/DDBJ whole genome shotgun (WGS) entry which is preliminary data.</text>
</comment>
<protein>
    <recommendedName>
        <fullName evidence="3">Transposase</fullName>
    </recommendedName>
</protein>
<name>A0ABN1K207_9BURK</name>
<gene>
    <name evidence="1" type="ORF">GCM10009107_26610</name>
</gene>
<evidence type="ECO:0008006" key="3">
    <source>
        <dbReference type="Google" id="ProtNLM"/>
    </source>
</evidence>
<accession>A0ABN1K207</accession>
<dbReference type="Proteomes" id="UP001500279">
    <property type="component" value="Unassembled WGS sequence"/>
</dbReference>
<sequence length="73" mass="7640">MGERNPPAVIALALRCSPVVGYSVVTAGSSHRDRRAKAAFGDYPASADAGCIVAAYNLVRMRTLGHVRLQVAG</sequence>
<evidence type="ECO:0000313" key="2">
    <source>
        <dbReference type="Proteomes" id="UP001500279"/>
    </source>
</evidence>